<feature type="transmembrane region" description="Helical" evidence="1">
    <location>
        <begin position="129"/>
        <end position="147"/>
    </location>
</feature>
<evidence type="ECO:0000313" key="3">
    <source>
        <dbReference type="EMBL" id="ANO52546.1"/>
    </source>
</evidence>
<feature type="transmembrane region" description="Helical" evidence="1">
    <location>
        <begin position="213"/>
        <end position="233"/>
    </location>
</feature>
<feature type="transmembrane region" description="Helical" evidence="1">
    <location>
        <begin position="36"/>
        <end position="60"/>
    </location>
</feature>
<feature type="transmembrane region" description="Helical" evidence="1">
    <location>
        <begin position="12"/>
        <end position="30"/>
    </location>
</feature>
<dbReference type="InterPro" id="IPR000620">
    <property type="entry name" value="EamA_dom"/>
</dbReference>
<dbReference type="STRING" id="1548547.BA177_16360"/>
<keyword evidence="4" id="KW-1185">Reference proteome</keyword>
<dbReference type="SUPFAM" id="SSF103481">
    <property type="entry name" value="Multidrug resistance efflux transporter EmrE"/>
    <property type="match status" value="2"/>
</dbReference>
<name>A0A193LJB4_9GAMM</name>
<feature type="transmembrane region" description="Helical" evidence="1">
    <location>
        <begin position="240"/>
        <end position="260"/>
    </location>
</feature>
<feature type="domain" description="EamA" evidence="2">
    <location>
        <begin position="11"/>
        <end position="144"/>
    </location>
</feature>
<accession>A0A193LJB4</accession>
<dbReference type="Proteomes" id="UP000092695">
    <property type="component" value="Chromosome"/>
</dbReference>
<dbReference type="PANTHER" id="PTHR22911">
    <property type="entry name" value="ACYL-MALONYL CONDENSING ENZYME-RELATED"/>
    <property type="match status" value="1"/>
</dbReference>
<proteinExistence type="predicted"/>
<organism evidence="3 4">
    <name type="scientific">Woeseia oceani</name>
    <dbReference type="NCBI Taxonomy" id="1548547"/>
    <lineage>
        <taxon>Bacteria</taxon>
        <taxon>Pseudomonadati</taxon>
        <taxon>Pseudomonadota</taxon>
        <taxon>Gammaproteobacteria</taxon>
        <taxon>Woeseiales</taxon>
        <taxon>Woeseiaceae</taxon>
        <taxon>Woeseia</taxon>
    </lineage>
</organism>
<evidence type="ECO:0000256" key="1">
    <source>
        <dbReference type="SAM" id="Phobius"/>
    </source>
</evidence>
<feature type="transmembrane region" description="Helical" evidence="1">
    <location>
        <begin position="184"/>
        <end position="201"/>
    </location>
</feature>
<dbReference type="EMBL" id="CP016268">
    <property type="protein sequence ID" value="ANO52546.1"/>
    <property type="molecule type" value="Genomic_DNA"/>
</dbReference>
<protein>
    <recommendedName>
        <fullName evidence="2">EamA domain-containing protein</fullName>
    </recommendedName>
</protein>
<feature type="transmembrane region" description="Helical" evidence="1">
    <location>
        <begin position="103"/>
        <end position="122"/>
    </location>
</feature>
<feature type="transmembrane region" description="Helical" evidence="1">
    <location>
        <begin position="266"/>
        <end position="283"/>
    </location>
</feature>
<reference evidence="3 4" key="1">
    <citation type="submission" date="2016-06" db="EMBL/GenBank/DDBJ databases">
        <title>Complete genome sequence of a deep-branching marine Gamma Proteobacterium Woeseia oceani type strain XK5.</title>
        <authorList>
            <person name="Mu D."/>
            <person name="Du Z."/>
        </authorList>
    </citation>
    <scope>NUCLEOTIDE SEQUENCE [LARGE SCALE GENOMIC DNA]</scope>
    <source>
        <strain evidence="3 4">XK5</strain>
    </source>
</reference>
<feature type="transmembrane region" description="Helical" evidence="1">
    <location>
        <begin position="153"/>
        <end position="172"/>
    </location>
</feature>
<feature type="transmembrane region" description="Helical" evidence="1">
    <location>
        <begin position="80"/>
        <end position="97"/>
    </location>
</feature>
<dbReference type="AlphaFoldDB" id="A0A193LJB4"/>
<keyword evidence="1" id="KW-1133">Transmembrane helix</keyword>
<dbReference type="Gene3D" id="1.10.3730.20">
    <property type="match status" value="1"/>
</dbReference>
<evidence type="ECO:0000313" key="4">
    <source>
        <dbReference type="Proteomes" id="UP000092695"/>
    </source>
</evidence>
<keyword evidence="1" id="KW-0812">Transmembrane</keyword>
<sequence length="306" mass="32708">MNHAMHSENLRGIALMLAAMLVLSVMDAAMKELAGIYPALQVAALRGLVSLPILFAWVILRERSLATLFAVRWHWQIGRGLLGMLMLTSFIYGISRMPLSEAYSLFFVAPLLITAMSVLLLGEAVGPRRWMAVVVGFGGVMVILRPGVVTPSLATVAVLVSATCYALNAISVRIVGRTDSTASMSFWFVAVVAVGAGALAFPDWQPVRVADIGWLATLAITGALGQMLITAAFRCAPVSVVAPFEYTTLFWGVALDLAIWGELPPPIVFVGAAVIIASGLYLIHRERQSALVVSPSIETLSEAGRD</sequence>
<gene>
    <name evidence="3" type="ORF">BA177_16360</name>
</gene>
<dbReference type="GO" id="GO:0016020">
    <property type="term" value="C:membrane"/>
    <property type="evidence" value="ECO:0007669"/>
    <property type="project" value="InterPro"/>
</dbReference>
<keyword evidence="1" id="KW-0472">Membrane</keyword>
<dbReference type="KEGG" id="woc:BA177_16360"/>
<dbReference type="PANTHER" id="PTHR22911:SF103">
    <property type="entry name" value="BLR2811 PROTEIN"/>
    <property type="match status" value="1"/>
</dbReference>
<dbReference type="InterPro" id="IPR037185">
    <property type="entry name" value="EmrE-like"/>
</dbReference>
<dbReference type="Pfam" id="PF00892">
    <property type="entry name" value="EamA"/>
    <property type="match status" value="1"/>
</dbReference>
<evidence type="ECO:0000259" key="2">
    <source>
        <dbReference type="Pfam" id="PF00892"/>
    </source>
</evidence>